<evidence type="ECO:0000313" key="5">
    <source>
        <dbReference type="Proteomes" id="UP000186631"/>
    </source>
</evidence>
<dbReference type="InterPro" id="IPR028098">
    <property type="entry name" value="Glyco_trans_4-like_N"/>
</dbReference>
<dbReference type="AlphaFoldDB" id="A0A1Q6IUY7"/>
<dbReference type="GO" id="GO:0016757">
    <property type="term" value="F:glycosyltransferase activity"/>
    <property type="evidence" value="ECO:0007669"/>
    <property type="project" value="InterPro"/>
</dbReference>
<dbReference type="SUPFAM" id="SSF53756">
    <property type="entry name" value="UDP-Glycosyltransferase/glycogen phosphorylase"/>
    <property type="match status" value="1"/>
</dbReference>
<evidence type="ECO:0000259" key="1">
    <source>
        <dbReference type="Pfam" id="PF00534"/>
    </source>
</evidence>
<dbReference type="Proteomes" id="UP000470332">
    <property type="component" value="Unassembled WGS sequence"/>
</dbReference>
<keyword evidence="4" id="KW-0808">Transferase</keyword>
<reference evidence="3 6" key="2">
    <citation type="journal article" date="2019" name="Nat. Med.">
        <title>A library of human gut bacterial isolates paired with longitudinal multiomics data enables mechanistic microbiome research.</title>
        <authorList>
            <person name="Poyet M."/>
            <person name="Groussin M."/>
            <person name="Gibbons S.M."/>
            <person name="Avila-Pacheco J."/>
            <person name="Jiang X."/>
            <person name="Kearney S.M."/>
            <person name="Perrotta A.R."/>
            <person name="Berdy B."/>
            <person name="Zhao S."/>
            <person name="Lieberman T.D."/>
            <person name="Swanson P.K."/>
            <person name="Smith M."/>
            <person name="Roesemann S."/>
            <person name="Alexander J.E."/>
            <person name="Rich S.A."/>
            <person name="Livny J."/>
            <person name="Vlamakis H."/>
            <person name="Clish C."/>
            <person name="Bullock K."/>
            <person name="Deik A."/>
            <person name="Scott J."/>
            <person name="Pierce K.A."/>
            <person name="Xavier R.J."/>
            <person name="Alm E.J."/>
        </authorList>
    </citation>
    <scope>NUCLEOTIDE SEQUENCE [LARGE SCALE GENOMIC DNA]</scope>
    <source>
        <strain evidence="3 6">BIOML-A9</strain>
    </source>
</reference>
<dbReference type="Pfam" id="PF00534">
    <property type="entry name" value="Glycos_transf_1"/>
    <property type="match status" value="1"/>
</dbReference>
<evidence type="ECO:0000313" key="3">
    <source>
        <dbReference type="EMBL" id="KAB3859762.1"/>
    </source>
</evidence>
<dbReference type="Gene3D" id="3.40.50.2000">
    <property type="entry name" value="Glycogen Phosphorylase B"/>
    <property type="match status" value="2"/>
</dbReference>
<feature type="domain" description="Glycosyltransferase subfamily 4-like N-terminal" evidence="2">
    <location>
        <begin position="15"/>
        <end position="173"/>
    </location>
</feature>
<comment type="caution">
    <text evidence="4">The sequence shown here is derived from an EMBL/GenBank/DDBJ whole genome shotgun (WGS) entry which is preliminary data.</text>
</comment>
<name>A0A1Q6IUY7_PHOVU</name>
<accession>A0A1Q6IUY7</accession>
<feature type="domain" description="Glycosyl transferase family 1" evidence="1">
    <location>
        <begin position="197"/>
        <end position="351"/>
    </location>
</feature>
<proteinExistence type="predicted"/>
<dbReference type="InterPro" id="IPR001296">
    <property type="entry name" value="Glyco_trans_1"/>
</dbReference>
<dbReference type="Proteomes" id="UP000186631">
    <property type="component" value="Unassembled WGS sequence"/>
</dbReference>
<gene>
    <name evidence="4" type="ORF">BHV80_15050</name>
    <name evidence="3" type="ORF">GAS37_14560</name>
</gene>
<dbReference type="PANTHER" id="PTHR12526:SF637">
    <property type="entry name" value="GLYCOSYLTRANSFERASE EPSF-RELATED"/>
    <property type="match status" value="1"/>
</dbReference>
<evidence type="ECO:0000313" key="6">
    <source>
        <dbReference type="Proteomes" id="UP000470332"/>
    </source>
</evidence>
<organism evidence="4 5">
    <name type="scientific">Phocaeicola vulgatus</name>
    <name type="common">Bacteroides vulgatus</name>
    <dbReference type="NCBI Taxonomy" id="821"/>
    <lineage>
        <taxon>Bacteria</taxon>
        <taxon>Pseudomonadati</taxon>
        <taxon>Bacteroidota</taxon>
        <taxon>Bacteroidia</taxon>
        <taxon>Bacteroidales</taxon>
        <taxon>Bacteroidaceae</taxon>
        <taxon>Phocaeicola</taxon>
    </lineage>
</organism>
<protein>
    <submittedName>
        <fullName evidence="4">Glycosyl transferase family 1</fullName>
    </submittedName>
    <submittedName>
        <fullName evidence="3">Glycosyltransferase</fullName>
    </submittedName>
</protein>
<dbReference type="EMBL" id="MNQV01000222">
    <property type="protein sequence ID" value="OKZ44591.1"/>
    <property type="molecule type" value="Genomic_DNA"/>
</dbReference>
<evidence type="ECO:0000313" key="4">
    <source>
        <dbReference type="EMBL" id="OKZ44591.1"/>
    </source>
</evidence>
<evidence type="ECO:0000259" key="2">
    <source>
        <dbReference type="Pfam" id="PF13579"/>
    </source>
</evidence>
<dbReference type="Pfam" id="PF13579">
    <property type="entry name" value="Glyco_trans_4_4"/>
    <property type="match status" value="1"/>
</dbReference>
<dbReference type="EMBL" id="WCXA01000030">
    <property type="protein sequence ID" value="KAB3859762.1"/>
    <property type="molecule type" value="Genomic_DNA"/>
</dbReference>
<dbReference type="RefSeq" id="WP_009276732.1">
    <property type="nucleotide sequence ID" value="NZ_JABWDE010000004.1"/>
</dbReference>
<dbReference type="PANTHER" id="PTHR12526">
    <property type="entry name" value="GLYCOSYLTRANSFERASE"/>
    <property type="match status" value="1"/>
</dbReference>
<sequence>MKVLQTIAGFGALYGGIATCTYDLISAMHDIGFPLDLLTLEVKNSADKLMGKGEDWIKALPNDAVTPYEYSKRIAQYLKSHDYDLYHTNGLWMYCNHVTCSVARHRRKPYIITPHGMLYPDALHRSYWKKWPLIQLCFRNDIGCADCMHVTCKAEMEHVRNFGYRNPIAIIPNPANLPDYLDEVATAKPPFLGYDLPRKFGFLGRLHPIKKVENLLYGVAKLPSPQDCELVIMGKGDDAYEQFLRSEVARLGLKNVKFSGFVSGREKFEQLAQLSCLFVPSDFENFGMIVTEALSVGTPVMASLGTPWEELNTVGCGWWTDRSPENIATVMHQVLEMPMEDLLTMGEKGRELVHRKYTAPQVARQMQQLYEWLTGNGSQPVFIHV</sequence>
<reference evidence="4 5" key="1">
    <citation type="journal article" date="2016" name="Nat. Biotechnol.">
        <title>Measurement of bacterial replication rates in microbial communities.</title>
        <authorList>
            <person name="Brown C.T."/>
            <person name="Olm M.R."/>
            <person name="Thomas B.C."/>
            <person name="Banfield J.F."/>
        </authorList>
    </citation>
    <scope>NUCLEOTIDE SEQUENCE [LARGE SCALE GENOMIC DNA]</scope>
    <source>
        <strain evidence="4">42_262</strain>
    </source>
</reference>